<feature type="non-terminal residue" evidence="2">
    <location>
        <position position="93"/>
    </location>
</feature>
<dbReference type="InterPro" id="IPR036873">
    <property type="entry name" value="Rhodanese-like_dom_sf"/>
</dbReference>
<dbReference type="PANTHER" id="PTHR43031:SF18">
    <property type="entry name" value="RHODANESE-RELATED SULFURTRANSFERASES"/>
    <property type="match status" value="1"/>
</dbReference>
<dbReference type="InterPro" id="IPR001763">
    <property type="entry name" value="Rhodanese-like_dom"/>
</dbReference>
<dbReference type="PROSITE" id="PS50206">
    <property type="entry name" value="RHODANESE_3"/>
    <property type="match status" value="1"/>
</dbReference>
<keyword evidence="3" id="KW-1185">Reference proteome</keyword>
<feature type="domain" description="Rhodanese" evidence="1">
    <location>
        <begin position="11"/>
        <end position="93"/>
    </location>
</feature>
<sequence>MGPSMDYKQLIAEGAQIIDVRSPSEYKGGHIKGSINIPLPELSAKIGQIKKDKAVITCCASGMRSGSAKSMLQDKGYTVYNGGGWASLRQKLS</sequence>
<dbReference type="SMART" id="SM00450">
    <property type="entry name" value="RHOD"/>
    <property type="match status" value="1"/>
</dbReference>
<dbReference type="EMBL" id="OA918899">
    <property type="protein sequence ID" value="CAD7286011.1"/>
    <property type="molecule type" value="Genomic_DNA"/>
</dbReference>
<gene>
    <name evidence="2" type="ORF">NMOB1V02_LOCUS13613</name>
</gene>
<dbReference type="Gene3D" id="3.40.250.10">
    <property type="entry name" value="Rhodanese-like domain"/>
    <property type="match status" value="1"/>
</dbReference>
<dbReference type="EMBL" id="CAJPEX010036862">
    <property type="protein sequence ID" value="CAG0926163.1"/>
    <property type="molecule type" value="Genomic_DNA"/>
</dbReference>
<dbReference type="OrthoDB" id="566238at2759"/>
<accession>A0A7R9C2F3</accession>
<evidence type="ECO:0000259" key="1">
    <source>
        <dbReference type="PROSITE" id="PS50206"/>
    </source>
</evidence>
<name>A0A7R9C2F3_9CRUS</name>
<reference evidence="2" key="1">
    <citation type="submission" date="2020-11" db="EMBL/GenBank/DDBJ databases">
        <authorList>
            <person name="Tran Van P."/>
        </authorList>
    </citation>
    <scope>NUCLEOTIDE SEQUENCE</scope>
</reference>
<protein>
    <recommendedName>
        <fullName evidence="1">Rhodanese domain-containing protein</fullName>
    </recommendedName>
</protein>
<dbReference type="AlphaFoldDB" id="A0A7R9C2F3"/>
<evidence type="ECO:0000313" key="2">
    <source>
        <dbReference type="EMBL" id="CAD7286011.1"/>
    </source>
</evidence>
<dbReference type="SUPFAM" id="SSF52821">
    <property type="entry name" value="Rhodanese/Cell cycle control phosphatase"/>
    <property type="match status" value="1"/>
</dbReference>
<evidence type="ECO:0000313" key="3">
    <source>
        <dbReference type="Proteomes" id="UP000678499"/>
    </source>
</evidence>
<organism evidence="2">
    <name type="scientific">Notodromas monacha</name>
    <dbReference type="NCBI Taxonomy" id="399045"/>
    <lineage>
        <taxon>Eukaryota</taxon>
        <taxon>Metazoa</taxon>
        <taxon>Ecdysozoa</taxon>
        <taxon>Arthropoda</taxon>
        <taxon>Crustacea</taxon>
        <taxon>Oligostraca</taxon>
        <taxon>Ostracoda</taxon>
        <taxon>Podocopa</taxon>
        <taxon>Podocopida</taxon>
        <taxon>Cypridocopina</taxon>
        <taxon>Cypridoidea</taxon>
        <taxon>Cyprididae</taxon>
        <taxon>Notodromas</taxon>
    </lineage>
</organism>
<proteinExistence type="predicted"/>
<dbReference type="Pfam" id="PF00581">
    <property type="entry name" value="Rhodanese"/>
    <property type="match status" value="1"/>
</dbReference>
<dbReference type="PANTHER" id="PTHR43031">
    <property type="entry name" value="FAD-DEPENDENT OXIDOREDUCTASE"/>
    <property type="match status" value="1"/>
</dbReference>
<dbReference type="Proteomes" id="UP000678499">
    <property type="component" value="Unassembled WGS sequence"/>
</dbReference>
<dbReference type="InterPro" id="IPR050229">
    <property type="entry name" value="GlpE_sulfurtransferase"/>
</dbReference>